<dbReference type="PANTHER" id="PTHR43289:SF6">
    <property type="entry name" value="SERINE_THREONINE-PROTEIN KINASE NEKL-3"/>
    <property type="match status" value="1"/>
</dbReference>
<evidence type="ECO:0000256" key="6">
    <source>
        <dbReference type="PROSITE-ProRule" id="PRU10141"/>
    </source>
</evidence>
<dbReference type="OrthoDB" id="9791419at2"/>
<keyword evidence="2 6" id="KW-0547">Nucleotide-binding</keyword>
<dbReference type="Proteomes" id="UP000199470">
    <property type="component" value="Unassembled WGS sequence"/>
</dbReference>
<keyword evidence="7" id="KW-0812">Transmembrane</keyword>
<dbReference type="GO" id="GO:0005524">
    <property type="term" value="F:ATP binding"/>
    <property type="evidence" value="ECO:0007669"/>
    <property type="project" value="UniProtKB-UniRule"/>
</dbReference>
<dbReference type="InterPro" id="IPR017441">
    <property type="entry name" value="Protein_kinase_ATP_BS"/>
</dbReference>
<dbReference type="SMART" id="SM00028">
    <property type="entry name" value="TPR"/>
    <property type="match status" value="6"/>
</dbReference>
<evidence type="ECO:0000256" key="3">
    <source>
        <dbReference type="ARBA" id="ARBA00022777"/>
    </source>
</evidence>
<dbReference type="PROSITE" id="PS50005">
    <property type="entry name" value="TPR"/>
    <property type="match status" value="2"/>
</dbReference>
<evidence type="ECO:0000313" key="10">
    <source>
        <dbReference type="Proteomes" id="UP000199470"/>
    </source>
</evidence>
<dbReference type="RefSeq" id="WP_093390619.1">
    <property type="nucleotide sequence ID" value="NZ_FOTW01000031.1"/>
</dbReference>
<dbReference type="Pfam" id="PF14559">
    <property type="entry name" value="TPR_19"/>
    <property type="match status" value="1"/>
</dbReference>
<sequence>MQAAVTTASSGLGLCIGHFQLRARLGEGGFGEVFEAWDGKLQRCVALKRLRGPSGLVGAERLVAEARLAASLRHHAFVHIYALEEQDATQSIVMELVRGATLRANGDGMAAARALDIAGQVAAAMAEAHASGLVHGDLKPSNLMLEPSGLVRILDFGLARQIDPLATQSLAPAGLEGTIAYMAPERLRGAAPDQGGDIYALGIILYELLGGARPFAGLQGLALAAAQLQSSSAQWPFRPDTPPALRALVLAMTAPEPPRRLATMALVCRRIAALAPAAGAPAWPAEPAEPAAAPWRRRAALAWRRAAVPLALGAGALLCAAAVWLWLPSDWRLRDWAPYAEQPTLQAGLDGLRHSDRDGALDAALARFEQVLAHRPRHAAAAAGASLAQSLHYIGDGRDEAWLLRAEASAQLALRENDQLALAHAARAWVEAQRGNSAAALAAAGRALALEPGELFAWQIKISVLQRLQRYGEAQQALDAAMARHPGERLLTDLLGTQAFQRGRYADAERAFRASLRLEPDAVFAYANLSAALLRQDRGEEALRVLQQGLQLRPSGVLYSNLGTVLFSRGDFVAAAAAFEHAVSAARGGPNDFLRWANLADALRWLPGRQADSQQAYRRAVELLRPMLEHKPDDATFLSRMGLYVAHLGEGGAALAWTARATAAAPDNPDVRFRAALASELAGARGAAIAHLRRAKELGYPARLIATEPDLVALRRDALYSPLPSTTMETVK</sequence>
<keyword evidence="4 6" id="KW-0067">ATP-binding</keyword>
<feature type="domain" description="Protein kinase" evidence="8">
    <location>
        <begin position="19"/>
        <end position="274"/>
    </location>
</feature>
<dbReference type="PROSITE" id="PS00107">
    <property type="entry name" value="PROTEIN_KINASE_ATP"/>
    <property type="match status" value="1"/>
</dbReference>
<feature type="repeat" description="TPR" evidence="5">
    <location>
        <begin position="489"/>
        <end position="522"/>
    </location>
</feature>
<feature type="binding site" evidence="6">
    <location>
        <position position="48"/>
    </location>
    <ligand>
        <name>ATP</name>
        <dbReference type="ChEBI" id="CHEBI:30616"/>
    </ligand>
</feature>
<evidence type="ECO:0000256" key="7">
    <source>
        <dbReference type="SAM" id="Phobius"/>
    </source>
</evidence>
<feature type="repeat" description="TPR" evidence="5">
    <location>
        <begin position="523"/>
        <end position="556"/>
    </location>
</feature>
<reference evidence="9 10" key="1">
    <citation type="submission" date="2016-10" db="EMBL/GenBank/DDBJ databases">
        <authorList>
            <person name="de Groot N.N."/>
        </authorList>
    </citation>
    <scope>NUCLEOTIDE SEQUENCE [LARGE SCALE GENOMIC DNA]</scope>
    <source>
        <strain evidence="9 10">ATCC 43154</strain>
    </source>
</reference>
<evidence type="ECO:0000313" key="9">
    <source>
        <dbReference type="EMBL" id="SFM76232.1"/>
    </source>
</evidence>
<evidence type="ECO:0000256" key="2">
    <source>
        <dbReference type="ARBA" id="ARBA00022741"/>
    </source>
</evidence>
<evidence type="ECO:0000256" key="5">
    <source>
        <dbReference type="PROSITE-ProRule" id="PRU00339"/>
    </source>
</evidence>
<evidence type="ECO:0000256" key="4">
    <source>
        <dbReference type="ARBA" id="ARBA00022840"/>
    </source>
</evidence>
<accession>A0A1I4THR3</accession>
<evidence type="ECO:0000259" key="8">
    <source>
        <dbReference type="PROSITE" id="PS50011"/>
    </source>
</evidence>
<dbReference type="CDD" id="cd14014">
    <property type="entry name" value="STKc_PknB_like"/>
    <property type="match status" value="1"/>
</dbReference>
<dbReference type="PANTHER" id="PTHR43289">
    <property type="entry name" value="MITOGEN-ACTIVATED PROTEIN KINASE KINASE KINASE 20-RELATED"/>
    <property type="match status" value="1"/>
</dbReference>
<dbReference type="InterPro" id="IPR011009">
    <property type="entry name" value="Kinase-like_dom_sf"/>
</dbReference>
<proteinExistence type="predicted"/>
<name>A0A1I4THR3_9BURK</name>
<keyword evidence="5" id="KW-0802">TPR repeat</keyword>
<dbReference type="Gene3D" id="3.30.200.20">
    <property type="entry name" value="Phosphorylase Kinase, domain 1"/>
    <property type="match status" value="1"/>
</dbReference>
<dbReference type="Pfam" id="PF00069">
    <property type="entry name" value="Pkinase"/>
    <property type="match status" value="1"/>
</dbReference>
<dbReference type="PROSITE" id="PS50011">
    <property type="entry name" value="PROTEIN_KINASE_DOM"/>
    <property type="match status" value="1"/>
</dbReference>
<evidence type="ECO:0000256" key="1">
    <source>
        <dbReference type="ARBA" id="ARBA00022679"/>
    </source>
</evidence>
<dbReference type="AlphaFoldDB" id="A0A1I4THR3"/>
<organism evidence="9 10">
    <name type="scientific">Rugamonas rubra</name>
    <dbReference type="NCBI Taxonomy" id="758825"/>
    <lineage>
        <taxon>Bacteria</taxon>
        <taxon>Pseudomonadati</taxon>
        <taxon>Pseudomonadota</taxon>
        <taxon>Betaproteobacteria</taxon>
        <taxon>Burkholderiales</taxon>
        <taxon>Oxalobacteraceae</taxon>
        <taxon>Telluria group</taxon>
        <taxon>Rugamonas</taxon>
    </lineage>
</organism>
<dbReference type="InterPro" id="IPR019734">
    <property type="entry name" value="TPR_rpt"/>
</dbReference>
<dbReference type="PROSITE" id="PS00108">
    <property type="entry name" value="PROTEIN_KINASE_ST"/>
    <property type="match status" value="1"/>
</dbReference>
<gene>
    <name evidence="9" type="ORF">SAMN02982985_05218</name>
</gene>
<keyword evidence="3 9" id="KW-0418">Kinase</keyword>
<dbReference type="Gene3D" id="1.25.40.10">
    <property type="entry name" value="Tetratricopeptide repeat domain"/>
    <property type="match status" value="3"/>
</dbReference>
<keyword evidence="7" id="KW-1133">Transmembrane helix</keyword>
<dbReference type="InterPro" id="IPR000719">
    <property type="entry name" value="Prot_kinase_dom"/>
</dbReference>
<dbReference type="InterPro" id="IPR008271">
    <property type="entry name" value="Ser/Thr_kinase_AS"/>
</dbReference>
<dbReference type="GO" id="GO:0004674">
    <property type="term" value="F:protein serine/threonine kinase activity"/>
    <property type="evidence" value="ECO:0007669"/>
    <property type="project" value="UniProtKB-KW"/>
</dbReference>
<dbReference type="STRING" id="758825.SAMN02982985_05218"/>
<keyword evidence="10" id="KW-1185">Reference proteome</keyword>
<dbReference type="Gene3D" id="1.10.510.10">
    <property type="entry name" value="Transferase(Phosphotransferase) domain 1"/>
    <property type="match status" value="1"/>
</dbReference>
<dbReference type="SUPFAM" id="SSF48452">
    <property type="entry name" value="TPR-like"/>
    <property type="match status" value="1"/>
</dbReference>
<dbReference type="EMBL" id="FOTW01000031">
    <property type="protein sequence ID" value="SFM76232.1"/>
    <property type="molecule type" value="Genomic_DNA"/>
</dbReference>
<keyword evidence="1" id="KW-0808">Transferase</keyword>
<dbReference type="SUPFAM" id="SSF56112">
    <property type="entry name" value="Protein kinase-like (PK-like)"/>
    <property type="match status" value="1"/>
</dbReference>
<dbReference type="SMART" id="SM00220">
    <property type="entry name" value="S_TKc"/>
    <property type="match status" value="1"/>
</dbReference>
<dbReference type="InterPro" id="IPR011990">
    <property type="entry name" value="TPR-like_helical_dom_sf"/>
</dbReference>
<feature type="transmembrane region" description="Helical" evidence="7">
    <location>
        <begin position="306"/>
        <end position="327"/>
    </location>
</feature>
<keyword evidence="7" id="KW-0472">Membrane</keyword>
<keyword evidence="9" id="KW-0723">Serine/threonine-protein kinase</keyword>
<protein>
    <submittedName>
        <fullName evidence="9">Serine/threonine protein kinase</fullName>
    </submittedName>
</protein>